<dbReference type="InterPro" id="IPR041667">
    <property type="entry name" value="Cupin_8"/>
</dbReference>
<feature type="domain" description="JmjC" evidence="3">
    <location>
        <begin position="284"/>
        <end position="465"/>
    </location>
</feature>
<dbReference type="PANTHER" id="PTHR12461:SF105">
    <property type="entry name" value="HYPOXIA-INDUCIBLE FACTOR 1-ALPHA INHIBITOR"/>
    <property type="match status" value="1"/>
</dbReference>
<gene>
    <name evidence="4" type="ORF">CYMTET_4928</name>
</gene>
<evidence type="ECO:0000256" key="1">
    <source>
        <dbReference type="ARBA" id="ARBA00006801"/>
    </source>
</evidence>
<dbReference type="Gene3D" id="2.60.120.650">
    <property type="entry name" value="Cupin"/>
    <property type="match status" value="1"/>
</dbReference>
<protein>
    <recommendedName>
        <fullName evidence="3">JmjC domain-containing protein</fullName>
    </recommendedName>
</protein>
<organism evidence="4 5">
    <name type="scientific">Cymbomonas tetramitiformis</name>
    <dbReference type="NCBI Taxonomy" id="36881"/>
    <lineage>
        <taxon>Eukaryota</taxon>
        <taxon>Viridiplantae</taxon>
        <taxon>Chlorophyta</taxon>
        <taxon>Pyramimonadophyceae</taxon>
        <taxon>Pyramimonadales</taxon>
        <taxon>Pyramimonadaceae</taxon>
        <taxon>Cymbomonas</taxon>
    </lineage>
</organism>
<evidence type="ECO:0000313" key="4">
    <source>
        <dbReference type="EMBL" id="KAK3287579.1"/>
    </source>
</evidence>
<dbReference type="PANTHER" id="PTHR12461">
    <property type="entry name" value="HYPOXIA-INDUCIBLE FACTOR 1 ALPHA INHIBITOR-RELATED"/>
    <property type="match status" value="1"/>
</dbReference>
<evidence type="ECO:0000259" key="3">
    <source>
        <dbReference type="PROSITE" id="PS51184"/>
    </source>
</evidence>
<feature type="region of interest" description="Disordered" evidence="2">
    <location>
        <begin position="27"/>
        <end position="72"/>
    </location>
</feature>
<reference evidence="4 5" key="1">
    <citation type="journal article" date="2015" name="Genome Biol. Evol.">
        <title>Comparative Genomics of a Bacterivorous Green Alga Reveals Evolutionary Causalities and Consequences of Phago-Mixotrophic Mode of Nutrition.</title>
        <authorList>
            <person name="Burns J.A."/>
            <person name="Paasch A."/>
            <person name="Narechania A."/>
            <person name="Kim E."/>
        </authorList>
    </citation>
    <scope>NUCLEOTIDE SEQUENCE [LARGE SCALE GENOMIC DNA]</scope>
    <source>
        <strain evidence="4 5">PLY_AMNH</strain>
    </source>
</reference>
<dbReference type="Pfam" id="PF13621">
    <property type="entry name" value="Cupin_8"/>
    <property type="match status" value="1"/>
</dbReference>
<evidence type="ECO:0000313" key="5">
    <source>
        <dbReference type="Proteomes" id="UP001190700"/>
    </source>
</evidence>
<accession>A0AAE0H0F3</accession>
<dbReference type="EMBL" id="LGRX02000792">
    <property type="protein sequence ID" value="KAK3287579.1"/>
    <property type="molecule type" value="Genomic_DNA"/>
</dbReference>
<dbReference type="InterPro" id="IPR003347">
    <property type="entry name" value="JmjC_dom"/>
</dbReference>
<evidence type="ECO:0000256" key="2">
    <source>
        <dbReference type="SAM" id="MobiDB-lite"/>
    </source>
</evidence>
<dbReference type="PROSITE" id="PS51184">
    <property type="entry name" value="JMJC"/>
    <property type="match status" value="1"/>
</dbReference>
<sequence length="485" mass="54356">MKLESKTTSPQKVDVSNLQQILRLSSGDEASVNRAKTHPVTSASLGALSKEDERSRESVNFPQAPSEDAESCAEQVPPYLAREEFSPTEQRHFGAGGSFPEVHILQYPLDMGRGLDGPSGCPVSLDIDYDALQLKVSKFVLCQSESTVEYEAFLDFTDRDQVDPLSQIVGARSVERASNVDPGTVAARCFQGSGKPLIFTDGMRDWDALSTWSLEYFQEKYGSDLVMANDRAPARHADEAIDRKQRTVHMPLADYLSYCQRLCQPDLPESERRKVPFYLNGWRAYSQHPELMHDIPGPYFTSQCDHTCMVLAQVDKLVFKAQSSDDGDAPWVSGMNMSLNKLFVGPPGTITRMHYDAGEAHAWLGQVAGRKLFICFSPDDSQYLYKMETETETAQSPIDPLRPDFTKYPLYKLATPYAFILQPGEMVLVPKGWWHYAAALDMSITAMRNFYHAPSNAQDLVKYVMTLLKKKRVEQVQQRGTSEGG</sequence>
<keyword evidence="5" id="KW-1185">Reference proteome</keyword>
<comment type="similarity">
    <text evidence="1">Belongs to the JARID1 histone demethylase family.</text>
</comment>
<dbReference type="Proteomes" id="UP001190700">
    <property type="component" value="Unassembled WGS sequence"/>
</dbReference>
<name>A0AAE0H0F3_9CHLO</name>
<dbReference type="SUPFAM" id="SSF51197">
    <property type="entry name" value="Clavaminate synthase-like"/>
    <property type="match status" value="1"/>
</dbReference>
<dbReference type="SMART" id="SM00558">
    <property type="entry name" value="JmjC"/>
    <property type="match status" value="1"/>
</dbReference>
<comment type="caution">
    <text evidence="4">The sequence shown here is derived from an EMBL/GenBank/DDBJ whole genome shotgun (WGS) entry which is preliminary data.</text>
</comment>
<proteinExistence type="inferred from homology"/>
<dbReference type="AlphaFoldDB" id="A0AAE0H0F3"/>